<keyword evidence="1" id="KW-1133">Transmembrane helix</keyword>
<name>A0ABP4WR50_9MICC</name>
<keyword evidence="1" id="KW-0812">Transmembrane</keyword>
<sequence>MGINRGGKGEALRASLWFWPAVAAAGSLVVTMLLMTVRPEPGTAWATVVWPGGSDAASTMLQVVATSIMTATTLTFSLTVVALQLASQQFSPRLLREFARDPKTQIVLAVLISTFVISVTGLRGMGSETPLPVLVPTLALVMGLTSAGALVMFLGHIVRSLRVDSMMVTVHQEAAATVAEAYPDYDDHSKDPSPELPGPEGGTLLYSSRSGFIQAVRPSPLVEGCAEHGLFFRLGIRPGDHVAAGAPIGSAWAVEGSPAADAEALEAAVEEAVEMGFERTLEHDAALGLRQLTDIAVKAISPGINDPITAAHAIGYCTDLIARLQHRKLGPQQHVDGQGIVRLVTPDRDHRYYLDLVCAPVRRYGAGEPLVLTALLRMLRACAATARDDSQRTEIARQTELILQTMDPGLIDADAEEIRDFARRIELALAGDLDGAFRDRAGETRSV</sequence>
<evidence type="ECO:0000256" key="1">
    <source>
        <dbReference type="SAM" id="Phobius"/>
    </source>
</evidence>
<feature type="transmembrane region" description="Helical" evidence="1">
    <location>
        <begin position="106"/>
        <end position="126"/>
    </location>
</feature>
<protein>
    <submittedName>
        <fullName evidence="2">DUF2254 domain-containing protein</fullName>
    </submittedName>
</protein>
<dbReference type="Proteomes" id="UP001501204">
    <property type="component" value="Unassembled WGS sequence"/>
</dbReference>
<gene>
    <name evidence="2" type="ORF">GCM10009767_15850</name>
</gene>
<dbReference type="InterPro" id="IPR018723">
    <property type="entry name" value="DUF2254_membrane"/>
</dbReference>
<keyword evidence="3" id="KW-1185">Reference proteome</keyword>
<feature type="transmembrane region" description="Helical" evidence="1">
    <location>
        <begin position="57"/>
        <end position="85"/>
    </location>
</feature>
<comment type="caution">
    <text evidence="2">The sequence shown here is derived from an EMBL/GenBank/DDBJ whole genome shotgun (WGS) entry which is preliminary data.</text>
</comment>
<organism evidence="2 3">
    <name type="scientific">Kocuria aegyptia</name>
    <dbReference type="NCBI Taxonomy" id="330943"/>
    <lineage>
        <taxon>Bacteria</taxon>
        <taxon>Bacillati</taxon>
        <taxon>Actinomycetota</taxon>
        <taxon>Actinomycetes</taxon>
        <taxon>Micrococcales</taxon>
        <taxon>Micrococcaceae</taxon>
        <taxon>Kocuria</taxon>
    </lineage>
</organism>
<dbReference type="EMBL" id="BAAAOA010000016">
    <property type="protein sequence ID" value="GAA1757346.1"/>
    <property type="molecule type" value="Genomic_DNA"/>
</dbReference>
<evidence type="ECO:0000313" key="2">
    <source>
        <dbReference type="EMBL" id="GAA1757346.1"/>
    </source>
</evidence>
<dbReference type="Pfam" id="PF10011">
    <property type="entry name" value="DUF2254"/>
    <property type="match status" value="1"/>
</dbReference>
<feature type="transmembrane region" description="Helical" evidence="1">
    <location>
        <begin position="138"/>
        <end position="158"/>
    </location>
</feature>
<accession>A0ABP4WR50</accession>
<keyword evidence="1" id="KW-0472">Membrane</keyword>
<dbReference type="RefSeq" id="WP_344121353.1">
    <property type="nucleotide sequence ID" value="NZ_BAAAOA010000016.1"/>
</dbReference>
<evidence type="ECO:0000313" key="3">
    <source>
        <dbReference type="Proteomes" id="UP001501204"/>
    </source>
</evidence>
<feature type="transmembrane region" description="Helical" evidence="1">
    <location>
        <begin position="16"/>
        <end position="37"/>
    </location>
</feature>
<proteinExistence type="predicted"/>
<reference evidence="3" key="1">
    <citation type="journal article" date="2019" name="Int. J. Syst. Evol. Microbiol.">
        <title>The Global Catalogue of Microorganisms (GCM) 10K type strain sequencing project: providing services to taxonomists for standard genome sequencing and annotation.</title>
        <authorList>
            <consortium name="The Broad Institute Genomics Platform"/>
            <consortium name="The Broad Institute Genome Sequencing Center for Infectious Disease"/>
            <person name="Wu L."/>
            <person name="Ma J."/>
        </authorList>
    </citation>
    <scope>NUCLEOTIDE SEQUENCE [LARGE SCALE GENOMIC DNA]</scope>
    <source>
        <strain evidence="3">JCM 14735</strain>
    </source>
</reference>